<reference evidence="1 2" key="1">
    <citation type="journal article" date="2018" name="Evol. Lett.">
        <title>Horizontal gene cluster transfer increased hallucinogenic mushroom diversity.</title>
        <authorList>
            <person name="Reynolds H.T."/>
            <person name="Vijayakumar V."/>
            <person name="Gluck-Thaler E."/>
            <person name="Korotkin H.B."/>
            <person name="Matheny P.B."/>
            <person name="Slot J.C."/>
        </authorList>
    </citation>
    <scope>NUCLEOTIDE SEQUENCE [LARGE SCALE GENOMIC DNA]</scope>
    <source>
        <strain evidence="1 2">SRW20</strain>
    </source>
</reference>
<dbReference type="EMBL" id="NHYE01001340">
    <property type="protein sequence ID" value="PPQ96652.1"/>
    <property type="molecule type" value="Genomic_DNA"/>
</dbReference>
<gene>
    <name evidence="1" type="ORF">CVT26_010634</name>
</gene>
<comment type="caution">
    <text evidence="1">The sequence shown here is derived from an EMBL/GenBank/DDBJ whole genome shotgun (WGS) entry which is preliminary data.</text>
</comment>
<name>A0A409Y0X2_9AGAR</name>
<evidence type="ECO:0008006" key="3">
    <source>
        <dbReference type="Google" id="ProtNLM"/>
    </source>
</evidence>
<dbReference type="Proteomes" id="UP000284706">
    <property type="component" value="Unassembled WGS sequence"/>
</dbReference>
<dbReference type="OrthoDB" id="2506088at2759"/>
<evidence type="ECO:0000313" key="1">
    <source>
        <dbReference type="EMBL" id="PPQ96652.1"/>
    </source>
</evidence>
<sequence length="785" mass="88695">MGKGGRKPTNLIPDCKLFACLPLILSVDYCLVVKLSSDGKKVLCETCFAARPSKETWMNKQSLTAHLKSPLHTDSVNVQAIKASNQQAREQLQRERKVEEMEFVKLSAGAPPLPPQASTAPAHKPSEEEQEIWDSLLCSDASFDIGSDPNLAAAEERRRLEEEAVNFGLWYPEGQGEPEGDLLPDDEDDILAELLENACPDLDDILHEEDHKQPNTSAPWSPYESKTMFLLDTLDNLPRMRISNSLMRVILWVLKECGARDVPSLHRFRGVQASLRTSGVPTIHRKSPKGNLYSMNDPRALVAMDWANPLVCNEIHPYPVIPVDGIISEVYHAAKWRTVDRHTLSPMYNAGNNRHYYIDEVALLKGGDFIIPLRWLEYSDGNIVAEAYSITFNEEGHAAVEDFEMILVKASDLQYNFLDLMDQARVPIWQEDTINKGYPGLMPNPDRALAQGDPLYSSWIDVFGDDVSGNRSKSWNKHWNIYISHRGLPRKLLYQEFHVHFVSTSPVATVSEQFHGIKEIIESTHKEPVKVQHGTSGEQMRFKIYVNCGPGDNPAQSEVCGHIGGKGNHPCRKCLVGGTQQSKESDAGYHNLFHSGTSRTAEEIFQDVQRQVKLACLGIAKDVQEEQTRKGIKDAYTQFWIEELIQRARKLRKETPSRSTQDIQTELFDWVSEHTSDIYNPFLSLKGFDPALDTPVEILHTILLGVVKYLWHSTHTNWTAHQKNIYALRLQSTDQSGLSIHAIRANYIMQYANSLIGRQFKTLAQVNVFHVHDLVDNTTFLLTKA</sequence>
<proteinExistence type="predicted"/>
<accession>A0A409Y0X2</accession>
<dbReference type="InParanoid" id="A0A409Y0X2"/>
<keyword evidence="2" id="KW-1185">Reference proteome</keyword>
<dbReference type="AlphaFoldDB" id="A0A409Y0X2"/>
<protein>
    <recommendedName>
        <fullName evidence="3">C2H2-type domain-containing protein</fullName>
    </recommendedName>
</protein>
<organism evidence="1 2">
    <name type="scientific">Gymnopilus dilepis</name>
    <dbReference type="NCBI Taxonomy" id="231916"/>
    <lineage>
        <taxon>Eukaryota</taxon>
        <taxon>Fungi</taxon>
        <taxon>Dikarya</taxon>
        <taxon>Basidiomycota</taxon>
        <taxon>Agaricomycotina</taxon>
        <taxon>Agaricomycetes</taxon>
        <taxon>Agaricomycetidae</taxon>
        <taxon>Agaricales</taxon>
        <taxon>Agaricineae</taxon>
        <taxon>Hymenogastraceae</taxon>
        <taxon>Gymnopilus</taxon>
    </lineage>
</organism>
<feature type="non-terminal residue" evidence="1">
    <location>
        <position position="785"/>
    </location>
</feature>
<evidence type="ECO:0000313" key="2">
    <source>
        <dbReference type="Proteomes" id="UP000284706"/>
    </source>
</evidence>
<dbReference type="PANTHER" id="PTHR31912">
    <property type="entry name" value="IP13529P"/>
    <property type="match status" value="1"/>
</dbReference>
<dbReference type="STRING" id="231916.A0A409Y0X2"/>
<dbReference type="PANTHER" id="PTHR31912:SF34">
    <property type="entry name" value="NOTOCHORD-RELATED PROTEIN"/>
    <property type="match status" value="1"/>
</dbReference>